<proteinExistence type="inferred from homology"/>
<feature type="domain" description="Ketopantoate reductase C-terminal" evidence="12">
    <location>
        <begin position="179"/>
        <end position="299"/>
    </location>
</feature>
<protein>
    <recommendedName>
        <fullName evidence="4 10">2-dehydropantoate 2-reductase</fullName>
        <ecNumber evidence="3 10">1.1.1.169</ecNumber>
    </recommendedName>
    <alternativeName>
        <fullName evidence="8 10">Ketopantoate reductase</fullName>
    </alternativeName>
</protein>
<keyword evidence="6 10" id="KW-0521">NADP</keyword>
<dbReference type="SUPFAM" id="SSF48179">
    <property type="entry name" value="6-phosphogluconate dehydrogenase C-terminal domain-like"/>
    <property type="match status" value="1"/>
</dbReference>
<dbReference type="Proteomes" id="UP000201838">
    <property type="component" value="Unassembled WGS sequence"/>
</dbReference>
<dbReference type="RefSeq" id="WP_093974671.1">
    <property type="nucleotide sequence ID" value="NZ_FXXQ01000009.1"/>
</dbReference>
<dbReference type="InterPro" id="IPR051402">
    <property type="entry name" value="KPR-Related"/>
</dbReference>
<evidence type="ECO:0000256" key="3">
    <source>
        <dbReference type="ARBA" id="ARBA00013014"/>
    </source>
</evidence>
<dbReference type="PANTHER" id="PTHR21708">
    <property type="entry name" value="PROBABLE 2-DEHYDROPANTOATE 2-REDUCTASE"/>
    <property type="match status" value="1"/>
</dbReference>
<keyword evidence="5 10" id="KW-0566">Pantothenate biosynthesis</keyword>
<dbReference type="InterPro" id="IPR003710">
    <property type="entry name" value="ApbA"/>
</dbReference>
<dbReference type="AlphaFoldDB" id="A0A238J1T4"/>
<keyword evidence="7 10" id="KW-0560">Oxidoreductase</keyword>
<dbReference type="InterPro" id="IPR013752">
    <property type="entry name" value="KPA_reductase"/>
</dbReference>
<organism evidence="13 14">
    <name type="scientific">Boseongicola aestuarii</name>
    <dbReference type="NCBI Taxonomy" id="1470561"/>
    <lineage>
        <taxon>Bacteria</taxon>
        <taxon>Pseudomonadati</taxon>
        <taxon>Pseudomonadota</taxon>
        <taxon>Alphaproteobacteria</taxon>
        <taxon>Rhodobacterales</taxon>
        <taxon>Paracoccaceae</taxon>
        <taxon>Boseongicola</taxon>
    </lineage>
</organism>
<evidence type="ECO:0000313" key="14">
    <source>
        <dbReference type="Proteomes" id="UP000201838"/>
    </source>
</evidence>
<dbReference type="EMBL" id="FXXQ01000009">
    <property type="protein sequence ID" value="SMX24626.1"/>
    <property type="molecule type" value="Genomic_DNA"/>
</dbReference>
<dbReference type="Gene3D" id="1.10.1040.10">
    <property type="entry name" value="N-(1-d-carboxylethyl)-l-norvaline Dehydrogenase, domain 2"/>
    <property type="match status" value="1"/>
</dbReference>
<dbReference type="SUPFAM" id="SSF51735">
    <property type="entry name" value="NAD(P)-binding Rossmann-fold domains"/>
    <property type="match status" value="1"/>
</dbReference>
<comment type="catalytic activity">
    <reaction evidence="9 10">
        <text>(R)-pantoate + NADP(+) = 2-dehydropantoate + NADPH + H(+)</text>
        <dbReference type="Rhea" id="RHEA:16233"/>
        <dbReference type="ChEBI" id="CHEBI:11561"/>
        <dbReference type="ChEBI" id="CHEBI:15378"/>
        <dbReference type="ChEBI" id="CHEBI:15980"/>
        <dbReference type="ChEBI" id="CHEBI:57783"/>
        <dbReference type="ChEBI" id="CHEBI:58349"/>
        <dbReference type="EC" id="1.1.1.169"/>
    </reaction>
</comment>
<dbReference type="InterPro" id="IPR013332">
    <property type="entry name" value="KPR_N"/>
</dbReference>
<dbReference type="Pfam" id="PF08546">
    <property type="entry name" value="ApbA_C"/>
    <property type="match status" value="1"/>
</dbReference>
<dbReference type="UniPathway" id="UPA00028">
    <property type="reaction ID" value="UER00004"/>
</dbReference>
<evidence type="ECO:0000256" key="6">
    <source>
        <dbReference type="ARBA" id="ARBA00022857"/>
    </source>
</evidence>
<dbReference type="InterPro" id="IPR008927">
    <property type="entry name" value="6-PGluconate_DH-like_C_sf"/>
</dbReference>
<reference evidence="13 14" key="1">
    <citation type="submission" date="2017-05" db="EMBL/GenBank/DDBJ databases">
        <authorList>
            <person name="Song R."/>
            <person name="Chenine A.L."/>
            <person name="Ruprecht R.M."/>
        </authorList>
    </citation>
    <scope>NUCLEOTIDE SEQUENCE [LARGE SCALE GENOMIC DNA]</scope>
    <source>
        <strain evidence="13 14">CECT 8489</strain>
    </source>
</reference>
<evidence type="ECO:0000256" key="9">
    <source>
        <dbReference type="ARBA" id="ARBA00048793"/>
    </source>
</evidence>
<accession>A0A238J1T4</accession>
<feature type="domain" description="Ketopantoate reductase N-terminal" evidence="11">
    <location>
        <begin position="3"/>
        <end position="148"/>
    </location>
</feature>
<evidence type="ECO:0000256" key="8">
    <source>
        <dbReference type="ARBA" id="ARBA00032024"/>
    </source>
</evidence>
<evidence type="ECO:0000256" key="5">
    <source>
        <dbReference type="ARBA" id="ARBA00022655"/>
    </source>
</evidence>
<evidence type="ECO:0000313" key="13">
    <source>
        <dbReference type="EMBL" id="SMX24626.1"/>
    </source>
</evidence>
<dbReference type="GO" id="GO:0015940">
    <property type="term" value="P:pantothenate biosynthetic process"/>
    <property type="evidence" value="ECO:0007669"/>
    <property type="project" value="UniProtKB-UniPathway"/>
</dbReference>
<name>A0A238J1T4_9RHOB</name>
<dbReference type="InterPro" id="IPR013328">
    <property type="entry name" value="6PGD_dom2"/>
</dbReference>
<comment type="function">
    <text evidence="10">Catalyzes the NADPH-dependent reduction of ketopantoate into pantoic acid.</text>
</comment>
<evidence type="ECO:0000256" key="2">
    <source>
        <dbReference type="ARBA" id="ARBA00007870"/>
    </source>
</evidence>
<comment type="similarity">
    <text evidence="2 10">Belongs to the ketopantoate reductase family.</text>
</comment>
<dbReference type="GO" id="GO:0008677">
    <property type="term" value="F:2-dehydropantoate 2-reductase activity"/>
    <property type="evidence" value="ECO:0007669"/>
    <property type="project" value="UniProtKB-EC"/>
</dbReference>
<evidence type="ECO:0000256" key="1">
    <source>
        <dbReference type="ARBA" id="ARBA00004994"/>
    </source>
</evidence>
<evidence type="ECO:0000256" key="10">
    <source>
        <dbReference type="RuleBase" id="RU362068"/>
    </source>
</evidence>
<dbReference type="NCBIfam" id="TIGR00745">
    <property type="entry name" value="apbA_panE"/>
    <property type="match status" value="1"/>
</dbReference>
<dbReference type="Gene3D" id="3.40.50.720">
    <property type="entry name" value="NAD(P)-binding Rossmann-like Domain"/>
    <property type="match status" value="1"/>
</dbReference>
<dbReference type="OrthoDB" id="9796561at2"/>
<comment type="pathway">
    <text evidence="1 10">Cofactor biosynthesis; (R)-pantothenate biosynthesis; (R)-pantoate from 3-methyl-2-oxobutanoate: step 2/2.</text>
</comment>
<dbReference type="GO" id="GO:0005737">
    <property type="term" value="C:cytoplasm"/>
    <property type="evidence" value="ECO:0007669"/>
    <property type="project" value="TreeGrafter"/>
</dbReference>
<gene>
    <name evidence="13" type="primary">panE</name>
    <name evidence="13" type="ORF">BOA8489_02752</name>
</gene>
<dbReference type="Pfam" id="PF02558">
    <property type="entry name" value="ApbA"/>
    <property type="match status" value="1"/>
</dbReference>
<keyword evidence="14" id="KW-1185">Reference proteome</keyword>
<dbReference type="PANTHER" id="PTHR21708:SF26">
    <property type="entry name" value="2-DEHYDROPANTOATE 2-REDUCTASE"/>
    <property type="match status" value="1"/>
</dbReference>
<evidence type="ECO:0000259" key="12">
    <source>
        <dbReference type="Pfam" id="PF08546"/>
    </source>
</evidence>
<evidence type="ECO:0000256" key="4">
    <source>
        <dbReference type="ARBA" id="ARBA00019465"/>
    </source>
</evidence>
<dbReference type="InterPro" id="IPR036291">
    <property type="entry name" value="NAD(P)-bd_dom_sf"/>
</dbReference>
<sequence>MKIAVIGAGGIGGYLGGRLSQTGNQVTLVARGGHLNAIRQNGLRIESPFGCAHLTSIEATDNIAAIGPVDIILATVKLPDLNDVARQFSSMITETTRIITLQNGIDAKPMIAQFTNADRIAQGVIYLAADIKEPGTIMTPGGKHQMLVDDLNGDATMAALFDEIDRAEAIDVTRSRDAEKVVWSKFTAQASIAGVTALTRLPLGGVFASQEAKVLLAQMIDEAIAVASAKGIQLDPDHRETVFRTYGAQPGAQSSSLLVDIEAGKPTELQWLSGRVHALGKELGVPTPAHSVTWNALAAVKDGPATIRA</sequence>
<evidence type="ECO:0000256" key="7">
    <source>
        <dbReference type="ARBA" id="ARBA00023002"/>
    </source>
</evidence>
<dbReference type="EC" id="1.1.1.169" evidence="3 10"/>
<evidence type="ECO:0000259" key="11">
    <source>
        <dbReference type="Pfam" id="PF02558"/>
    </source>
</evidence>